<dbReference type="NCBIfam" id="TIGR00074">
    <property type="entry name" value="hypC_hupF"/>
    <property type="match status" value="1"/>
</dbReference>
<proteinExistence type="inferred from homology"/>
<dbReference type="InterPro" id="IPR001109">
    <property type="entry name" value="Hydrogenase_HupF/HypC"/>
</dbReference>
<dbReference type="Proteomes" id="UP000254051">
    <property type="component" value="Unassembled WGS sequence"/>
</dbReference>
<dbReference type="Gene3D" id="2.30.30.140">
    <property type="match status" value="1"/>
</dbReference>
<dbReference type="SUPFAM" id="SSF159127">
    <property type="entry name" value="HupF/HypC-like"/>
    <property type="match status" value="1"/>
</dbReference>
<dbReference type="PRINTS" id="PR00445">
    <property type="entry name" value="HUPFHYPC"/>
</dbReference>
<dbReference type="GO" id="GO:0005506">
    <property type="term" value="F:iron ion binding"/>
    <property type="evidence" value="ECO:0007669"/>
    <property type="project" value="TreeGrafter"/>
</dbReference>
<dbReference type="Pfam" id="PF01455">
    <property type="entry name" value="HupF_HypC"/>
    <property type="match status" value="1"/>
</dbReference>
<accession>A0A315ZS70</accession>
<keyword evidence="3" id="KW-1185">Reference proteome</keyword>
<dbReference type="EMBL" id="UHJJ01000012">
    <property type="protein sequence ID" value="SUQ15429.1"/>
    <property type="molecule type" value="Genomic_DNA"/>
</dbReference>
<dbReference type="PANTHER" id="PTHR35177:SF2">
    <property type="entry name" value="HYDROGENASE MATURATION FACTOR HYBG"/>
    <property type="match status" value="1"/>
</dbReference>
<reference evidence="3" key="1">
    <citation type="submission" date="2017-07" db="EMBL/GenBank/DDBJ databases">
        <authorList>
            <person name="Varghese N."/>
            <person name="Submissions S."/>
        </authorList>
    </citation>
    <scope>NUCLEOTIDE SEQUENCE [LARGE SCALE GENOMIC DNA]</scope>
    <source>
        <strain evidence="3">NLAE-zl-C134</strain>
    </source>
</reference>
<comment type="similarity">
    <text evidence="1">Belongs to the HupF/HypC family.</text>
</comment>
<evidence type="ECO:0000256" key="1">
    <source>
        <dbReference type="ARBA" id="ARBA00006018"/>
    </source>
</evidence>
<dbReference type="InterPro" id="IPR019812">
    <property type="entry name" value="Hydgase_assmbl_chp_CS"/>
</dbReference>
<dbReference type="OrthoDB" id="9806017at2"/>
<protein>
    <submittedName>
        <fullName evidence="2">Hydrogenase expression/formation protein HypC</fullName>
    </submittedName>
</protein>
<dbReference type="GO" id="GO:1902670">
    <property type="term" value="F:carbon dioxide binding"/>
    <property type="evidence" value="ECO:0007669"/>
    <property type="project" value="TreeGrafter"/>
</dbReference>
<evidence type="ECO:0000313" key="3">
    <source>
        <dbReference type="Proteomes" id="UP000254051"/>
    </source>
</evidence>
<gene>
    <name evidence="2" type="ORF">SAMN05216529_11279</name>
</gene>
<dbReference type="PROSITE" id="PS01097">
    <property type="entry name" value="HUPF_HYPC"/>
    <property type="match status" value="1"/>
</dbReference>
<dbReference type="GO" id="GO:0051604">
    <property type="term" value="P:protein maturation"/>
    <property type="evidence" value="ECO:0007669"/>
    <property type="project" value="TreeGrafter"/>
</dbReference>
<evidence type="ECO:0000313" key="2">
    <source>
        <dbReference type="EMBL" id="SUQ15429.1"/>
    </source>
</evidence>
<organism evidence="2 3">
    <name type="scientific">Faecalicatena contorta</name>
    <dbReference type="NCBI Taxonomy" id="39482"/>
    <lineage>
        <taxon>Bacteria</taxon>
        <taxon>Bacillati</taxon>
        <taxon>Bacillota</taxon>
        <taxon>Clostridia</taxon>
        <taxon>Lachnospirales</taxon>
        <taxon>Lachnospiraceae</taxon>
        <taxon>Faecalicatena</taxon>
    </lineage>
</organism>
<name>A0A315ZS70_9FIRM</name>
<dbReference type="AlphaFoldDB" id="A0A315ZS70"/>
<dbReference type="RefSeq" id="WP_109713251.1">
    <property type="nucleotide sequence ID" value="NZ_QGDS01000012.1"/>
</dbReference>
<dbReference type="PANTHER" id="PTHR35177">
    <property type="entry name" value="HYDROGENASE MATURATION FACTOR HYBG"/>
    <property type="match status" value="1"/>
</dbReference>
<sequence>MCVAVPGKVMEINGDTAKVDIMDNICDINIKLVHVKIGDYVLIHAGCAIDVVVEDSALDILSMFEELEEEINDNP</sequence>